<keyword evidence="5" id="KW-0378">Hydrolase</keyword>
<dbReference type="InterPro" id="IPR027268">
    <property type="entry name" value="Peptidase_M4/M1_CTD_sf"/>
</dbReference>
<dbReference type="Gene3D" id="3.10.170.10">
    <property type="match status" value="1"/>
</dbReference>
<dbReference type="InterPro" id="IPR023612">
    <property type="entry name" value="Peptidase_M4"/>
</dbReference>
<evidence type="ECO:0000256" key="4">
    <source>
        <dbReference type="ARBA" id="ARBA00022729"/>
    </source>
</evidence>
<reference evidence="14" key="1">
    <citation type="journal article" date="2019" name="Int. J. Syst. Evol. Microbiol.">
        <title>The Global Catalogue of Microorganisms (GCM) 10K type strain sequencing project: providing services to taxonomists for standard genome sequencing and annotation.</title>
        <authorList>
            <consortium name="The Broad Institute Genomics Platform"/>
            <consortium name="The Broad Institute Genome Sequencing Center for Infectious Disease"/>
            <person name="Wu L."/>
            <person name="Ma J."/>
        </authorList>
    </citation>
    <scope>NUCLEOTIDE SEQUENCE [LARGE SCALE GENOMIC DNA]</scope>
    <source>
        <strain evidence="14">CGMCC 1.6375</strain>
    </source>
</reference>
<evidence type="ECO:0000259" key="11">
    <source>
        <dbReference type="Pfam" id="PF07504"/>
    </source>
</evidence>
<evidence type="ECO:0008006" key="15">
    <source>
        <dbReference type="Google" id="ProtNLM"/>
    </source>
</evidence>
<name>A0ABQ2HT07_9BACT</name>
<gene>
    <name evidence="13" type="ORF">GCM10010967_24850</name>
</gene>
<evidence type="ECO:0000259" key="10">
    <source>
        <dbReference type="Pfam" id="PF02868"/>
    </source>
</evidence>
<feature type="domain" description="FTP" evidence="11">
    <location>
        <begin position="88"/>
        <end position="138"/>
    </location>
</feature>
<dbReference type="InterPro" id="IPR026444">
    <property type="entry name" value="Secre_tail"/>
</dbReference>
<dbReference type="PANTHER" id="PTHR33794:SF1">
    <property type="entry name" value="BACILLOLYSIN"/>
    <property type="match status" value="1"/>
</dbReference>
<comment type="caution">
    <text evidence="13">The sequence shown here is derived from an EMBL/GenBank/DDBJ whole genome shotgun (WGS) entry which is preliminary data.</text>
</comment>
<keyword evidence="3" id="KW-0479">Metal-binding</keyword>
<sequence length="1405" mass="150953">MKHSLLIVPLLWVGMCASFAQNTPKSEIEAFAARTGALPTIDPTTNSLGFLRFPVQKPFQVSGGDALQKSMNFVSENKGLFGLRAGQDEFRLRAQETDVYGLDNITLEQTYKGVPVYDGQMKFHYNKGKALTSLNGNYISDIKVNPSPTLAQHEAESIAVRQVESQHIEATNTLSAVKSSIYIYQKGLIQGFMGAKLLVYKVEVRNDSGVREFVFVDAHSGQIVDQFTGTHQISRKLYENSISLANLKWSEGDTFPGTLDVWQRSEVETSGFIYNLMKNAFGRTSYNGADAQMITINNKTGIQCPNANWDGISANYCTNIATDDVVAHEWGHAYTQYTNDLVYAWQPGALNESFSDIWGETVDLLNGYMDEGESAALRTGCASSQRWIIGEKITAAGGLQRDMWDPTCLGQPGKVSDPQYWCAASDNGGVHTNSGVLNHAYALLVDGGTYNGQTINGIGLTKAAHIFWRAQSAYMTSTTDFTAQADILEAAAGSLVGADLLALSTANGAPASSGQSITENDVLEVTKTIAAVEMRAAPGCVFYTVLKPAPALCEGANPGLAIFSENFDAGLGGFTTSFQTASATWFARQWVSSNAPAGRAGKVAFGINYTGGDCGANNQAGIIRLESPLINIPAGTAGNLNLAFDHYVNIEETWDGGNVKYQLNGGAWTLLPASAFTANPYNNFINYASAGNDNPMQSQPAFTGNDQGSVFGNWGQSQINLTALGLAAGGNIKFRFELGTDGCGGFEGWYIDDFRVYSCAVTPAVHFAATGSSVNEGEAITPAGCLDYVDKVVTVAIDKAPTQPVTVTFNAPAGTAKQGATADYTISPSFVTLQTGQLSQNVTVRIYNDAYVEGDETIDLSYSLNANGGNGYAASGFQTHQITIIDDDLTPGNYTETLLTSDFNNGTQGWNIINGGNDFHTFQVVKFSNAALDAEGSSFMFVQTNITNGQFYNFDEIIESPAINTSGKKNIVLKFGQAWLPRTNDIAIATGTVDVWDGSAWHTLLTQNDATGQKGNILTYTADNVSLNIPDQYANVGMKVRFHYVGTNQGWWGLDNIKVEATNSTQIASAVNTANAAQEYLGPNETAVFYDPATGDLLAKIKNLSAHDYGCTTVAIDRAGNNGVPWLNNYQVSNKTYKVTPTNNNPNGEYEITIYYKASELTTFTPANVLSMGKSPDGIATSDAANTALVAVVTSPAFAGDYAFTSTFNTGFSGFGLSNAPPGAALPVTLVRFEGKHTTEGNVLQWTTSSETNNDYFAVEESVNGKNFVESGRVKGAGTMSSTNDYSFTDVDFSKGITYYRLKQVDFDGKYAYSRIIAIDAPTAGNIRFYPNPVQSALNIELPNVKSGWVNAKVINNSGQTVIVKDGATLQNGRLNIQLGKLPAGIYQVLISNDKVNYRLSVFKP</sequence>
<dbReference type="NCBIfam" id="TIGR04183">
    <property type="entry name" value="Por_Secre_tail"/>
    <property type="match status" value="1"/>
</dbReference>
<dbReference type="InterPro" id="IPR001570">
    <property type="entry name" value="Peptidase_M4_C_domain"/>
</dbReference>
<evidence type="ECO:0000256" key="7">
    <source>
        <dbReference type="ARBA" id="ARBA00023049"/>
    </source>
</evidence>
<evidence type="ECO:0000256" key="6">
    <source>
        <dbReference type="ARBA" id="ARBA00022833"/>
    </source>
</evidence>
<protein>
    <recommendedName>
        <fullName evidence="15">Secreted protein (Por secretion system target)</fullName>
    </recommendedName>
</protein>
<keyword evidence="14" id="KW-1185">Reference proteome</keyword>
<keyword evidence="2" id="KW-0645">Protease</keyword>
<evidence type="ECO:0000256" key="5">
    <source>
        <dbReference type="ARBA" id="ARBA00022801"/>
    </source>
</evidence>
<feature type="chain" id="PRO_5046770172" description="Secreted protein (Por secretion system target)" evidence="8">
    <location>
        <begin position="21"/>
        <end position="1405"/>
    </location>
</feature>
<dbReference type="Gene3D" id="2.60.120.200">
    <property type="match status" value="1"/>
</dbReference>
<dbReference type="PANTHER" id="PTHR33794">
    <property type="entry name" value="BACILLOLYSIN"/>
    <property type="match status" value="1"/>
</dbReference>
<dbReference type="Gene3D" id="1.10.390.10">
    <property type="entry name" value="Neutral Protease Domain 2"/>
    <property type="match status" value="1"/>
</dbReference>
<comment type="similarity">
    <text evidence="1">Belongs to the peptidase M4 family.</text>
</comment>
<dbReference type="InterPro" id="IPR050728">
    <property type="entry name" value="Zinc_Metalloprotease_M4"/>
</dbReference>
<dbReference type="RefSeq" id="WP_084599979.1">
    <property type="nucleotide sequence ID" value="NZ_BMLI01000001.1"/>
</dbReference>
<feature type="domain" description="Peptidase M4 C-terminal" evidence="10">
    <location>
        <begin position="340"/>
        <end position="498"/>
    </location>
</feature>
<dbReference type="EMBL" id="BMLI01000001">
    <property type="protein sequence ID" value="GGM90796.1"/>
    <property type="molecule type" value="Genomic_DNA"/>
</dbReference>
<evidence type="ECO:0000256" key="2">
    <source>
        <dbReference type="ARBA" id="ARBA00022670"/>
    </source>
</evidence>
<feature type="signal peptide" evidence="8">
    <location>
        <begin position="1"/>
        <end position="20"/>
    </location>
</feature>
<keyword evidence="6" id="KW-0862">Zinc</keyword>
<dbReference type="InterPro" id="IPR013856">
    <property type="entry name" value="Peptidase_M4_domain"/>
</dbReference>
<accession>A0ABQ2HT07</accession>
<dbReference type="Proteomes" id="UP000632339">
    <property type="component" value="Unassembled WGS sequence"/>
</dbReference>
<dbReference type="PRINTS" id="PR00730">
    <property type="entry name" value="THERMOLYSIN"/>
</dbReference>
<dbReference type="Gene3D" id="3.10.450.490">
    <property type="match status" value="1"/>
</dbReference>
<evidence type="ECO:0000313" key="14">
    <source>
        <dbReference type="Proteomes" id="UP000632339"/>
    </source>
</evidence>
<evidence type="ECO:0000313" key="13">
    <source>
        <dbReference type="EMBL" id="GGM90796.1"/>
    </source>
</evidence>
<dbReference type="Pfam" id="PF07504">
    <property type="entry name" value="FTP"/>
    <property type="match status" value="1"/>
</dbReference>
<dbReference type="InterPro" id="IPR038081">
    <property type="entry name" value="CalX-like_sf"/>
</dbReference>
<feature type="domain" description="Peptidase M4" evidence="9">
    <location>
        <begin position="270"/>
        <end position="336"/>
    </location>
</feature>
<feature type="domain" description="Secretion system C-terminal sorting" evidence="12">
    <location>
        <begin position="1330"/>
        <end position="1396"/>
    </location>
</feature>
<dbReference type="Pfam" id="PF02868">
    <property type="entry name" value="Peptidase_M4_C"/>
    <property type="match status" value="1"/>
</dbReference>
<organism evidence="13 14">
    <name type="scientific">Dyadobacter beijingensis</name>
    <dbReference type="NCBI Taxonomy" id="365489"/>
    <lineage>
        <taxon>Bacteria</taxon>
        <taxon>Pseudomonadati</taxon>
        <taxon>Bacteroidota</taxon>
        <taxon>Cytophagia</taxon>
        <taxon>Cytophagales</taxon>
        <taxon>Spirosomataceae</taxon>
        <taxon>Dyadobacter</taxon>
    </lineage>
</organism>
<evidence type="ECO:0000259" key="12">
    <source>
        <dbReference type="Pfam" id="PF18962"/>
    </source>
</evidence>
<dbReference type="SUPFAM" id="SSF55486">
    <property type="entry name" value="Metalloproteases ('zincins'), catalytic domain"/>
    <property type="match status" value="1"/>
</dbReference>
<dbReference type="Pfam" id="PF18962">
    <property type="entry name" value="Por_Secre_tail"/>
    <property type="match status" value="1"/>
</dbReference>
<evidence type="ECO:0000259" key="9">
    <source>
        <dbReference type="Pfam" id="PF01447"/>
    </source>
</evidence>
<dbReference type="InterPro" id="IPR011096">
    <property type="entry name" value="FTP_domain"/>
</dbReference>
<proteinExistence type="inferred from homology"/>
<dbReference type="Gene3D" id="2.60.40.2030">
    <property type="match status" value="1"/>
</dbReference>
<keyword evidence="4 8" id="KW-0732">Signal</keyword>
<keyword evidence="7" id="KW-0482">Metalloprotease</keyword>
<evidence type="ECO:0000256" key="3">
    <source>
        <dbReference type="ARBA" id="ARBA00022723"/>
    </source>
</evidence>
<evidence type="ECO:0000256" key="8">
    <source>
        <dbReference type="SAM" id="SignalP"/>
    </source>
</evidence>
<evidence type="ECO:0000256" key="1">
    <source>
        <dbReference type="ARBA" id="ARBA00009388"/>
    </source>
</evidence>
<dbReference type="Pfam" id="PF01447">
    <property type="entry name" value="Peptidase_M4"/>
    <property type="match status" value="1"/>
</dbReference>
<dbReference type="SUPFAM" id="SSF141072">
    <property type="entry name" value="CalX-like"/>
    <property type="match status" value="1"/>
</dbReference>